<gene>
    <name evidence="1" type="ORF">GUJ93_ZPchr0001g31711</name>
</gene>
<sequence>MKPTSSTASTRSRATLLSSLSPMAPDGLFVVATHHPRLLSAGHRHAARAEEEDDVLAATVGSATLCGESMTYALRAIFSPFAGPPHLVWSHNRHGEGGVLVTILLPLIFGTNVSGRRQQLLAGREHLGCLAGLL</sequence>
<reference evidence="1" key="1">
    <citation type="journal article" date="2021" name="bioRxiv">
        <title>Whole Genome Assembly and Annotation of Northern Wild Rice, Zizania palustris L., Supports a Whole Genome Duplication in the Zizania Genus.</title>
        <authorList>
            <person name="Haas M."/>
            <person name="Kono T."/>
            <person name="Macchietto M."/>
            <person name="Millas R."/>
            <person name="McGilp L."/>
            <person name="Shao M."/>
            <person name="Duquette J."/>
            <person name="Hirsch C.N."/>
            <person name="Kimball J."/>
        </authorList>
    </citation>
    <scope>NUCLEOTIDE SEQUENCE</scope>
    <source>
        <tissue evidence="1">Fresh leaf tissue</tissue>
    </source>
</reference>
<dbReference type="AlphaFoldDB" id="A0A8J5UZW8"/>
<dbReference type="Proteomes" id="UP000729402">
    <property type="component" value="Unassembled WGS sequence"/>
</dbReference>
<keyword evidence="2" id="KW-1185">Reference proteome</keyword>
<proteinExistence type="predicted"/>
<protein>
    <submittedName>
        <fullName evidence="1">Uncharacterized protein</fullName>
    </submittedName>
</protein>
<reference evidence="1" key="2">
    <citation type="submission" date="2021-02" db="EMBL/GenBank/DDBJ databases">
        <authorList>
            <person name="Kimball J.A."/>
            <person name="Haas M.W."/>
            <person name="Macchietto M."/>
            <person name="Kono T."/>
            <person name="Duquette J."/>
            <person name="Shao M."/>
        </authorList>
    </citation>
    <scope>NUCLEOTIDE SEQUENCE</scope>
    <source>
        <tissue evidence="1">Fresh leaf tissue</tissue>
    </source>
</reference>
<comment type="caution">
    <text evidence="1">The sequence shown here is derived from an EMBL/GenBank/DDBJ whole genome shotgun (WGS) entry which is preliminary data.</text>
</comment>
<organism evidence="1 2">
    <name type="scientific">Zizania palustris</name>
    <name type="common">Northern wild rice</name>
    <dbReference type="NCBI Taxonomy" id="103762"/>
    <lineage>
        <taxon>Eukaryota</taxon>
        <taxon>Viridiplantae</taxon>
        <taxon>Streptophyta</taxon>
        <taxon>Embryophyta</taxon>
        <taxon>Tracheophyta</taxon>
        <taxon>Spermatophyta</taxon>
        <taxon>Magnoliopsida</taxon>
        <taxon>Liliopsida</taxon>
        <taxon>Poales</taxon>
        <taxon>Poaceae</taxon>
        <taxon>BOP clade</taxon>
        <taxon>Oryzoideae</taxon>
        <taxon>Oryzeae</taxon>
        <taxon>Zizaniinae</taxon>
        <taxon>Zizania</taxon>
    </lineage>
</organism>
<name>A0A8J5UZW8_ZIZPA</name>
<evidence type="ECO:0000313" key="2">
    <source>
        <dbReference type="Proteomes" id="UP000729402"/>
    </source>
</evidence>
<evidence type="ECO:0000313" key="1">
    <source>
        <dbReference type="EMBL" id="KAG8052337.1"/>
    </source>
</evidence>
<dbReference type="EMBL" id="JAAALK010000288">
    <property type="protein sequence ID" value="KAG8052337.1"/>
    <property type="molecule type" value="Genomic_DNA"/>
</dbReference>
<accession>A0A8J5UZW8</accession>